<name>A0A0F9S4G0_9ZZZZ</name>
<evidence type="ECO:0000313" key="1">
    <source>
        <dbReference type="EMBL" id="KKN57152.1"/>
    </source>
</evidence>
<dbReference type="AlphaFoldDB" id="A0A0F9S4G0"/>
<reference evidence="1" key="1">
    <citation type="journal article" date="2015" name="Nature">
        <title>Complex archaea that bridge the gap between prokaryotes and eukaryotes.</title>
        <authorList>
            <person name="Spang A."/>
            <person name="Saw J.H."/>
            <person name="Jorgensen S.L."/>
            <person name="Zaremba-Niedzwiedzka K."/>
            <person name="Martijn J."/>
            <person name="Lind A.E."/>
            <person name="van Eijk R."/>
            <person name="Schleper C."/>
            <person name="Guy L."/>
            <person name="Ettema T.J."/>
        </authorList>
    </citation>
    <scope>NUCLEOTIDE SEQUENCE</scope>
</reference>
<sequence length="377" mass="40959">MGEVRIVAPPTFNIRRGSSGAGGGARRNDSLGAGITGAATAIANAIQQRAARKHSMEAYQKKLDADIKAARRIQEEELEFRQENFGAEADLARQSVDLAAELGPKEAATAALRVTAEQGAIIAATTSEAAVEGMERMLRAKAEVAADISRDKGVRTRAQAEYDAIMDVKLATASRHLRGGFELTTLEQAKINNAEIRRLNGQTQELRDTTEGVQQEVELVLKNRGRDILLKHLPGLRAEHPVNSSGRERKFLQLILDIRASKDPGFAGGPANLLQVNPAATDQEVKEYTDFTLRQLGDTGALNRLRFVEAGDFSTALQAFSEFQDRRLGRGVVIEEDPVMAQARLSLLARGHGRGHANIIKNYVKQLGEEPPLSLDA</sequence>
<accession>A0A0F9S4G0</accession>
<gene>
    <name evidence="1" type="ORF">LCGC14_0564800</name>
</gene>
<organism evidence="1">
    <name type="scientific">marine sediment metagenome</name>
    <dbReference type="NCBI Taxonomy" id="412755"/>
    <lineage>
        <taxon>unclassified sequences</taxon>
        <taxon>metagenomes</taxon>
        <taxon>ecological metagenomes</taxon>
    </lineage>
</organism>
<protein>
    <submittedName>
        <fullName evidence="1">Uncharacterized protein</fullName>
    </submittedName>
</protein>
<proteinExistence type="predicted"/>
<feature type="non-terminal residue" evidence="1">
    <location>
        <position position="377"/>
    </location>
</feature>
<comment type="caution">
    <text evidence="1">The sequence shown here is derived from an EMBL/GenBank/DDBJ whole genome shotgun (WGS) entry which is preliminary data.</text>
</comment>
<dbReference type="EMBL" id="LAZR01000816">
    <property type="protein sequence ID" value="KKN57152.1"/>
    <property type="molecule type" value="Genomic_DNA"/>
</dbReference>